<feature type="domain" description="AMP-dependent synthetase/ligase" evidence="4">
    <location>
        <begin position="8"/>
        <end position="359"/>
    </location>
</feature>
<feature type="region of interest" description="Disordered" evidence="3">
    <location>
        <begin position="490"/>
        <end position="509"/>
    </location>
</feature>
<dbReference type="GO" id="GO:0031956">
    <property type="term" value="F:medium-chain fatty acid-CoA ligase activity"/>
    <property type="evidence" value="ECO:0007669"/>
    <property type="project" value="TreeGrafter"/>
</dbReference>
<evidence type="ECO:0000256" key="1">
    <source>
        <dbReference type="ARBA" id="ARBA00006432"/>
    </source>
</evidence>
<evidence type="ECO:0000313" key="7">
    <source>
        <dbReference type="Proteomes" id="UP000094243"/>
    </source>
</evidence>
<comment type="caution">
    <text evidence="6">The sequence shown here is derived from an EMBL/GenBank/DDBJ whole genome shotgun (WGS) entry which is preliminary data.</text>
</comment>
<sequence>MNIATLLEMSAEGFGDRTAYGRSGGGVSFRHLLELSEAAAHRFRAGSVEHVALVDENSAAVPVTLFGSALAGIAYAPINYRLAEDAIAALLERLGRTVLVAGAGHHHLATGGGTVIAAEELLATPDGFNQPIISPGGPDDVAIRLFTSGTTGAPKAAVLRHRNLSSYVLGTVEFGGAGETEAALVSVPPYHVAGVASVLSAVYAGRRVVQLPKFTAEDWISTVIDEQITHAMVVPTMLTRIVDLLTHRGVALPSLRHLSYGGGRMPVPVIEQAMRLLPDVSFVNAYGLTETSSTVALLGPDDHREAFASEDRRIRRRLGSVGRPIAGIEIEIRDLAGKCVEPEVSGEVWLRGAQVAGEYSGVDARTANDGWFPTNDGGYLDSQGYLFLEGRLDDVIVRGGENMSPGEIEDVLLQHDAIGDAAVIGAPDAEWGEKVVAFVISNSTTLHAGDVREWVRDRLRSSRTPHDVHFVDELPYSDTGKLLRRELRRRLSESSSPMPAGRTTPVPQS</sequence>
<dbReference type="OrthoDB" id="3564926at2"/>
<dbReference type="InterPro" id="IPR000873">
    <property type="entry name" value="AMP-dep_synth/lig_dom"/>
</dbReference>
<feature type="domain" description="AMP-binding enzyme C-terminal" evidence="5">
    <location>
        <begin position="407"/>
        <end position="481"/>
    </location>
</feature>
<dbReference type="EMBL" id="MIGZ01000231">
    <property type="protein sequence ID" value="ODQ84847.1"/>
    <property type="molecule type" value="Genomic_DNA"/>
</dbReference>
<dbReference type="InterPro" id="IPR042099">
    <property type="entry name" value="ANL_N_sf"/>
</dbReference>
<dbReference type="Pfam" id="PF13193">
    <property type="entry name" value="AMP-binding_C"/>
    <property type="match status" value="1"/>
</dbReference>
<proteinExistence type="inferred from homology"/>
<dbReference type="Gene3D" id="3.40.50.12780">
    <property type="entry name" value="N-terminal domain of ligase-like"/>
    <property type="match status" value="1"/>
</dbReference>
<evidence type="ECO:0000256" key="2">
    <source>
        <dbReference type="ARBA" id="ARBA00022598"/>
    </source>
</evidence>
<dbReference type="PANTHER" id="PTHR43201:SF5">
    <property type="entry name" value="MEDIUM-CHAIN ACYL-COA LIGASE ACSF2, MITOCHONDRIAL"/>
    <property type="match status" value="1"/>
</dbReference>
<evidence type="ECO:0000259" key="5">
    <source>
        <dbReference type="Pfam" id="PF13193"/>
    </source>
</evidence>
<gene>
    <name evidence="6" type="ORF">BHQ17_25700</name>
</gene>
<protein>
    <submittedName>
        <fullName evidence="6">AMP-dependent synthetase</fullName>
    </submittedName>
</protein>
<keyword evidence="2" id="KW-0436">Ligase</keyword>
<evidence type="ECO:0000259" key="4">
    <source>
        <dbReference type="Pfam" id="PF00501"/>
    </source>
</evidence>
<dbReference type="InterPro" id="IPR025110">
    <property type="entry name" value="AMP-bd_C"/>
</dbReference>
<dbReference type="InterPro" id="IPR045851">
    <property type="entry name" value="AMP-bd_C_sf"/>
</dbReference>
<reference evidence="7" key="1">
    <citation type="submission" date="2016-09" db="EMBL/GenBank/DDBJ databases">
        <authorList>
            <person name="Greninger A.L."/>
            <person name="Jerome K.R."/>
            <person name="Mcnair B."/>
            <person name="Wallis C."/>
            <person name="Fang F."/>
        </authorList>
    </citation>
    <scope>NUCLEOTIDE SEQUENCE [LARGE SCALE GENOMIC DNA]</scope>
    <source>
        <strain evidence="7">M7</strain>
    </source>
</reference>
<organism evidence="6 7">
    <name type="scientific">Mycolicibacterium holsaticum</name>
    <dbReference type="NCBI Taxonomy" id="152142"/>
    <lineage>
        <taxon>Bacteria</taxon>
        <taxon>Bacillati</taxon>
        <taxon>Actinomycetota</taxon>
        <taxon>Actinomycetes</taxon>
        <taxon>Mycobacteriales</taxon>
        <taxon>Mycobacteriaceae</taxon>
        <taxon>Mycolicibacterium</taxon>
    </lineage>
</organism>
<dbReference type="Proteomes" id="UP000094243">
    <property type="component" value="Unassembled WGS sequence"/>
</dbReference>
<name>A0A1E3R5Z5_9MYCO</name>
<dbReference type="PANTHER" id="PTHR43201">
    <property type="entry name" value="ACYL-COA SYNTHETASE"/>
    <property type="match status" value="1"/>
</dbReference>
<dbReference type="AlphaFoldDB" id="A0A1E3R5Z5"/>
<dbReference type="SUPFAM" id="SSF56801">
    <property type="entry name" value="Acetyl-CoA synthetase-like"/>
    <property type="match status" value="1"/>
</dbReference>
<evidence type="ECO:0000313" key="6">
    <source>
        <dbReference type="EMBL" id="ODQ84847.1"/>
    </source>
</evidence>
<accession>A0A1E3R5Z5</accession>
<dbReference type="GO" id="GO:0006631">
    <property type="term" value="P:fatty acid metabolic process"/>
    <property type="evidence" value="ECO:0007669"/>
    <property type="project" value="TreeGrafter"/>
</dbReference>
<comment type="similarity">
    <text evidence="1">Belongs to the ATP-dependent AMP-binding enzyme family.</text>
</comment>
<dbReference type="Gene3D" id="3.30.300.30">
    <property type="match status" value="1"/>
</dbReference>
<keyword evidence="7" id="KW-1185">Reference proteome</keyword>
<evidence type="ECO:0000256" key="3">
    <source>
        <dbReference type="SAM" id="MobiDB-lite"/>
    </source>
</evidence>
<dbReference type="Pfam" id="PF00501">
    <property type="entry name" value="AMP-binding"/>
    <property type="match status" value="1"/>
</dbReference>